<proteinExistence type="predicted"/>
<evidence type="ECO:0000313" key="1">
    <source>
        <dbReference type="EMBL" id="GFN89096.1"/>
    </source>
</evidence>
<accession>A0AAV3Z3G9</accession>
<dbReference type="Proteomes" id="UP000735302">
    <property type="component" value="Unassembled WGS sequence"/>
</dbReference>
<name>A0AAV3Z3G9_9GAST</name>
<organism evidence="1 2">
    <name type="scientific">Plakobranchus ocellatus</name>
    <dbReference type="NCBI Taxonomy" id="259542"/>
    <lineage>
        <taxon>Eukaryota</taxon>
        <taxon>Metazoa</taxon>
        <taxon>Spiralia</taxon>
        <taxon>Lophotrochozoa</taxon>
        <taxon>Mollusca</taxon>
        <taxon>Gastropoda</taxon>
        <taxon>Heterobranchia</taxon>
        <taxon>Euthyneura</taxon>
        <taxon>Panpulmonata</taxon>
        <taxon>Sacoglossa</taxon>
        <taxon>Placobranchoidea</taxon>
        <taxon>Plakobranchidae</taxon>
        <taxon>Plakobranchus</taxon>
    </lineage>
</organism>
<keyword evidence="2" id="KW-1185">Reference proteome</keyword>
<reference evidence="1 2" key="1">
    <citation type="journal article" date="2021" name="Elife">
        <title>Chloroplast acquisition without the gene transfer in kleptoplastic sea slugs, Plakobranchus ocellatus.</title>
        <authorList>
            <person name="Maeda T."/>
            <person name="Takahashi S."/>
            <person name="Yoshida T."/>
            <person name="Shimamura S."/>
            <person name="Takaki Y."/>
            <person name="Nagai Y."/>
            <person name="Toyoda A."/>
            <person name="Suzuki Y."/>
            <person name="Arimoto A."/>
            <person name="Ishii H."/>
            <person name="Satoh N."/>
            <person name="Nishiyama T."/>
            <person name="Hasebe M."/>
            <person name="Maruyama T."/>
            <person name="Minagawa J."/>
            <person name="Obokata J."/>
            <person name="Shigenobu S."/>
        </authorList>
    </citation>
    <scope>NUCLEOTIDE SEQUENCE [LARGE SCALE GENOMIC DNA]</scope>
</reference>
<evidence type="ECO:0000313" key="2">
    <source>
        <dbReference type="Proteomes" id="UP000735302"/>
    </source>
</evidence>
<dbReference type="EMBL" id="BLXT01001916">
    <property type="protein sequence ID" value="GFN89096.1"/>
    <property type="molecule type" value="Genomic_DNA"/>
</dbReference>
<protein>
    <submittedName>
        <fullName evidence="1">Uncharacterized protein</fullName>
    </submittedName>
</protein>
<dbReference type="AlphaFoldDB" id="A0AAV3Z3G9"/>
<sequence>MLSLVRLKVREALRILTCLSWWVRRRLEHQPCTRRHLDRERHGRVDYDQLISLKQEDPAVRGIADKEKILEEKRGNKTAPCKKIQGIVYRRFEDPGINISLKEVFLTKLLRRYVMSVAHGSNAGSHLGIRRPKGEDP</sequence>
<comment type="caution">
    <text evidence="1">The sequence shown here is derived from an EMBL/GenBank/DDBJ whole genome shotgun (WGS) entry which is preliminary data.</text>
</comment>
<gene>
    <name evidence="1" type="ORF">PoB_001560200</name>
</gene>